<proteinExistence type="predicted"/>
<dbReference type="RefSeq" id="WP_055672442.1">
    <property type="nucleotide sequence ID" value="NZ_CXWD01000011.1"/>
</dbReference>
<dbReference type="STRING" id="388408.LAX5112_02923"/>
<keyword evidence="6 7" id="KW-0472">Membrane</keyword>
<dbReference type="InterPro" id="IPR050321">
    <property type="entry name" value="Glycosyltr_2/OpgH_subfam"/>
</dbReference>
<dbReference type="EMBL" id="CXWD01000011">
    <property type="protein sequence ID" value="CTQ71771.1"/>
    <property type="molecule type" value="Genomic_DNA"/>
</dbReference>
<feature type="transmembrane region" description="Helical" evidence="7">
    <location>
        <begin position="186"/>
        <end position="208"/>
    </location>
</feature>
<evidence type="ECO:0000256" key="2">
    <source>
        <dbReference type="ARBA" id="ARBA00022676"/>
    </source>
</evidence>
<evidence type="ECO:0000259" key="8">
    <source>
        <dbReference type="Pfam" id="PF13632"/>
    </source>
</evidence>
<feature type="domain" description="Glycosyltransferase 2-like" evidence="8">
    <location>
        <begin position="319"/>
        <end position="505"/>
    </location>
</feature>
<reference evidence="10" key="1">
    <citation type="submission" date="2015-07" db="EMBL/GenBank/DDBJ databases">
        <authorList>
            <person name="Rodrigo-Torres Lidia"/>
            <person name="Arahal R.David."/>
        </authorList>
    </citation>
    <scope>NUCLEOTIDE SEQUENCE [LARGE SCALE GENOMIC DNA]</scope>
    <source>
        <strain evidence="10">CECT 5112</strain>
    </source>
</reference>
<feature type="transmembrane region" description="Helical" evidence="7">
    <location>
        <begin position="481"/>
        <end position="509"/>
    </location>
</feature>
<dbReference type="InterPro" id="IPR029044">
    <property type="entry name" value="Nucleotide-diphossugar_trans"/>
</dbReference>
<organism evidence="9 10">
    <name type="scientific">Roseibium alexandrii</name>
    <dbReference type="NCBI Taxonomy" id="388408"/>
    <lineage>
        <taxon>Bacteria</taxon>
        <taxon>Pseudomonadati</taxon>
        <taxon>Pseudomonadota</taxon>
        <taxon>Alphaproteobacteria</taxon>
        <taxon>Hyphomicrobiales</taxon>
        <taxon>Stappiaceae</taxon>
        <taxon>Roseibium</taxon>
    </lineage>
</organism>
<sequence>MQDSLPGVLEILLSRGVPRSVLTAAHDAAQVQGVPFEEYLLRHAIVTTECLYSAFAELCNLPFLPENGFRLRTLNDRPLAIGEAEFGPTLLSLYRNQALYAIAPEPGQFLEVRRHLERHPVLAKQIRITTPAAIEYASHVSNSPAGELEIRFPSYSARHIRLPAVLLILCFLAVFVLGVSQMISGALLFVVTGVVSLACFGAGIIRFVCAQSSQEEDLVYHLPEPLSSGLIIWPRYTVLVPLYREAGVVPDLLRALNALNYPRDRLQILLLMETDDLETAAALPEDLPSHIEALVVPDGTPRTKPRALDYGLAAATGTYVTVFDAEDRPDPDQLKKAAFLFAKGPAELACLQARLVVDNANETFISRQFALEYACLFDQLLPWLFRHRWPFPLGGTSNHFRISALHAVGGWDRYNVTEDADLGVRLERLGFRLGVVPCQTLEEAPVTLKAWLAQRARWHKGWLQTIFVHARSPRRLLRDLGAVRTAVLATLFLGTFLLIALHPVFFVLLTGSLLGYYDHTYFFGNILLTVMFVSGAAAGYAGALFALWTGARRRGHGIRLLDAPGVLIYWMFAGFAFYRAVWELASAPYRWNKTEHGVSRQRTSLTDWKPLPEAELK</sequence>
<dbReference type="EC" id="2.4.1.-" evidence="9"/>
<comment type="subcellular location">
    <subcellularLocation>
        <location evidence="1">Membrane</location>
        <topology evidence="1">Multi-pass membrane protein</topology>
    </subcellularLocation>
</comment>
<dbReference type="InterPro" id="IPR001173">
    <property type="entry name" value="Glyco_trans_2-like"/>
</dbReference>
<dbReference type="AlphaFoldDB" id="A0A0M7AAY4"/>
<evidence type="ECO:0000256" key="7">
    <source>
        <dbReference type="SAM" id="Phobius"/>
    </source>
</evidence>
<dbReference type="Pfam" id="PF13632">
    <property type="entry name" value="Glyco_trans_2_3"/>
    <property type="match status" value="1"/>
</dbReference>
<dbReference type="OrthoDB" id="7431422at2"/>
<dbReference type="Gene3D" id="3.90.550.10">
    <property type="entry name" value="Spore Coat Polysaccharide Biosynthesis Protein SpsA, Chain A"/>
    <property type="match status" value="1"/>
</dbReference>
<feature type="transmembrane region" description="Helical" evidence="7">
    <location>
        <begin position="521"/>
        <end position="548"/>
    </location>
</feature>
<evidence type="ECO:0000256" key="6">
    <source>
        <dbReference type="ARBA" id="ARBA00023136"/>
    </source>
</evidence>
<evidence type="ECO:0000256" key="4">
    <source>
        <dbReference type="ARBA" id="ARBA00022692"/>
    </source>
</evidence>
<accession>A0A0M7AAY4</accession>
<keyword evidence="2 9" id="KW-0328">Glycosyltransferase</keyword>
<dbReference type="PANTHER" id="PTHR43867:SF2">
    <property type="entry name" value="CELLULOSE SYNTHASE CATALYTIC SUBUNIT A [UDP-FORMING]"/>
    <property type="match status" value="1"/>
</dbReference>
<keyword evidence="10" id="KW-1185">Reference proteome</keyword>
<feature type="transmembrane region" description="Helical" evidence="7">
    <location>
        <begin position="160"/>
        <end position="180"/>
    </location>
</feature>
<evidence type="ECO:0000313" key="10">
    <source>
        <dbReference type="Proteomes" id="UP000053235"/>
    </source>
</evidence>
<evidence type="ECO:0000256" key="3">
    <source>
        <dbReference type="ARBA" id="ARBA00022679"/>
    </source>
</evidence>
<dbReference type="SUPFAM" id="SSF53448">
    <property type="entry name" value="Nucleotide-diphospho-sugar transferases"/>
    <property type="match status" value="1"/>
</dbReference>
<dbReference type="Proteomes" id="UP000053235">
    <property type="component" value="Unassembled WGS sequence"/>
</dbReference>
<keyword evidence="5 7" id="KW-1133">Transmembrane helix</keyword>
<dbReference type="GO" id="GO:0016020">
    <property type="term" value="C:membrane"/>
    <property type="evidence" value="ECO:0007669"/>
    <property type="project" value="UniProtKB-SubCell"/>
</dbReference>
<keyword evidence="3 9" id="KW-0808">Transferase</keyword>
<dbReference type="PANTHER" id="PTHR43867">
    <property type="entry name" value="CELLULOSE SYNTHASE CATALYTIC SUBUNIT A [UDP-FORMING]"/>
    <property type="match status" value="1"/>
</dbReference>
<name>A0A0M7AAY4_9HYPH</name>
<evidence type="ECO:0000313" key="9">
    <source>
        <dbReference type="EMBL" id="CTQ71771.1"/>
    </source>
</evidence>
<evidence type="ECO:0000256" key="5">
    <source>
        <dbReference type="ARBA" id="ARBA00022989"/>
    </source>
</evidence>
<dbReference type="GO" id="GO:0016757">
    <property type="term" value="F:glycosyltransferase activity"/>
    <property type="evidence" value="ECO:0007669"/>
    <property type="project" value="UniProtKB-KW"/>
</dbReference>
<feature type="transmembrane region" description="Helical" evidence="7">
    <location>
        <begin position="560"/>
        <end position="581"/>
    </location>
</feature>
<evidence type="ECO:0000256" key="1">
    <source>
        <dbReference type="ARBA" id="ARBA00004141"/>
    </source>
</evidence>
<gene>
    <name evidence="9" type="primary">icaA</name>
    <name evidence="9" type="ORF">LAX5112_02923</name>
</gene>
<protein>
    <submittedName>
        <fullName evidence="9">Poly-beta-1,6-N-acetyl-D-glucosamine synthase</fullName>
        <ecNumber evidence="9">2.4.1.-</ecNumber>
    </submittedName>
</protein>
<keyword evidence="4 7" id="KW-0812">Transmembrane</keyword>